<dbReference type="NCBIfam" id="NF011666">
    <property type="entry name" value="PRK15086.1-2"/>
    <property type="match status" value="1"/>
</dbReference>
<dbReference type="Pfam" id="PF04346">
    <property type="entry name" value="EutH"/>
    <property type="match status" value="1"/>
</dbReference>
<dbReference type="Proteomes" id="UP000011134">
    <property type="component" value="Unassembled WGS sequence"/>
</dbReference>
<dbReference type="NCBIfam" id="NF011667">
    <property type="entry name" value="PRK15086.1-3"/>
    <property type="match status" value="1"/>
</dbReference>
<dbReference type="GO" id="GO:0005886">
    <property type="term" value="C:plasma membrane"/>
    <property type="evidence" value="ECO:0007669"/>
    <property type="project" value="TreeGrafter"/>
</dbReference>
<dbReference type="PATRIC" id="fig|1056511.3.peg.59"/>
<dbReference type="PANTHER" id="PTHR40089">
    <property type="entry name" value="ETHANOLAMINE UTILIZATION PROTEIN EUTH"/>
    <property type="match status" value="1"/>
</dbReference>
<feature type="transmembrane region" description="Helical" evidence="1">
    <location>
        <begin position="245"/>
        <end position="264"/>
    </location>
</feature>
<keyword evidence="1" id="KW-0472">Membrane</keyword>
<dbReference type="InterPro" id="IPR007441">
    <property type="entry name" value="EutH"/>
</dbReference>
<keyword evidence="1" id="KW-0812">Transmembrane</keyword>
<evidence type="ECO:0000313" key="2">
    <source>
        <dbReference type="EMBL" id="ELR67751.1"/>
    </source>
</evidence>
<evidence type="ECO:0000313" key="3">
    <source>
        <dbReference type="Proteomes" id="UP000011134"/>
    </source>
</evidence>
<comment type="caution">
    <text evidence="2">The sequence shown here is derived from an EMBL/GenBank/DDBJ whole genome shotgun (WGS) entry which is preliminary data.</text>
</comment>
<feature type="transmembrane region" description="Helical" evidence="1">
    <location>
        <begin position="113"/>
        <end position="138"/>
    </location>
</feature>
<evidence type="ECO:0000256" key="1">
    <source>
        <dbReference type="SAM" id="Phobius"/>
    </source>
</evidence>
<keyword evidence="3" id="KW-1185">Reference proteome</keyword>
<accession>L8JFY3</accession>
<feature type="transmembrane region" description="Helical" evidence="1">
    <location>
        <begin position="150"/>
        <end position="168"/>
    </location>
</feature>
<dbReference type="EMBL" id="AMZO01000001">
    <property type="protein sequence ID" value="ELR67751.1"/>
    <property type="molecule type" value="Genomic_DNA"/>
</dbReference>
<sequence length="381" mass="39458">MNYQEGRNIMNDIILYIMVGFMVLGAIDKVLGNRWGYGEQFEEGFMAMGALALAMVGVVSLAPVLANILSPVVVPVYTALGADPAMFAGTLLANDMGGYPLAQSMAETEAAGVFSGLILGAMMGPTLVFTIPVALGIIEKEDTQYLARGVLIGLTTIPVGCFVGGLVAGFDMAMILGNLVPIVIVAALIAVGLWLKPDAMIRGFEVFGKGVIAVITLALAAIVVETLTGLVIIPGMAPISDGIEIVGAIAIVLAGAFPMVHFITQHLKKPLVKLGGSLGMGETAAAGLVATMANNIAMFNIFKDMDNRGKVINVAFAVCGSFVFGDHLGFTAAVNSDMISAVVAGKLVGGVSALLLAVYVTRNMSFDEPKTKDEPKEAVAS</sequence>
<feature type="transmembrane region" description="Helical" evidence="1">
    <location>
        <begin position="284"/>
        <end position="302"/>
    </location>
</feature>
<reference evidence="2 3" key="1">
    <citation type="submission" date="2012-12" db="EMBL/GenBank/DDBJ databases">
        <title>Genome Assembly of Photobacterium sp. AK15.</title>
        <authorList>
            <person name="Khatri I."/>
            <person name="Vaidya B."/>
            <person name="Srinivas T.N.R."/>
            <person name="Subramanian S."/>
            <person name="Pinnaka A."/>
        </authorList>
    </citation>
    <scope>NUCLEOTIDE SEQUENCE [LARGE SCALE GENOMIC DNA]</scope>
    <source>
        <strain evidence="2 3">AK15</strain>
    </source>
</reference>
<protein>
    <submittedName>
        <fullName evidence="2">Ethanolamine permease</fullName>
    </submittedName>
</protein>
<feature type="transmembrane region" description="Helical" evidence="1">
    <location>
        <begin position="314"/>
        <end position="333"/>
    </location>
</feature>
<dbReference type="GO" id="GO:0034228">
    <property type="term" value="F:ethanolamine transmembrane transporter activity"/>
    <property type="evidence" value="ECO:0007669"/>
    <property type="project" value="InterPro"/>
</dbReference>
<feature type="transmembrane region" description="Helical" evidence="1">
    <location>
        <begin position="44"/>
        <end position="66"/>
    </location>
</feature>
<proteinExistence type="predicted"/>
<dbReference type="PANTHER" id="PTHR40089:SF1">
    <property type="entry name" value="ETHANOLAMINE PERMEASE EUTH-RELATED"/>
    <property type="match status" value="1"/>
</dbReference>
<feature type="transmembrane region" description="Helical" evidence="1">
    <location>
        <begin position="339"/>
        <end position="360"/>
    </location>
</feature>
<feature type="transmembrane region" description="Helical" evidence="1">
    <location>
        <begin position="175"/>
        <end position="195"/>
    </location>
</feature>
<organism evidence="2 3">
    <name type="scientific">Photobacterium marinum</name>
    <dbReference type="NCBI Taxonomy" id="1056511"/>
    <lineage>
        <taxon>Bacteria</taxon>
        <taxon>Pseudomonadati</taxon>
        <taxon>Pseudomonadota</taxon>
        <taxon>Gammaproteobacteria</taxon>
        <taxon>Vibrionales</taxon>
        <taxon>Vibrionaceae</taxon>
        <taxon>Photobacterium</taxon>
    </lineage>
</organism>
<feature type="transmembrane region" description="Helical" evidence="1">
    <location>
        <begin position="207"/>
        <end position="233"/>
    </location>
</feature>
<feature type="transmembrane region" description="Helical" evidence="1">
    <location>
        <begin position="13"/>
        <end position="32"/>
    </location>
</feature>
<dbReference type="AlphaFoldDB" id="L8JFY3"/>
<gene>
    <name evidence="2" type="ORF">C942_00058</name>
</gene>
<name>L8JFY3_9GAMM</name>
<keyword evidence="1" id="KW-1133">Transmembrane helix</keyword>
<dbReference type="PIRSF" id="PIRSF019466">
    <property type="entry name" value="EutH"/>
    <property type="match status" value="1"/>
</dbReference>